<evidence type="ECO:0000313" key="2">
    <source>
        <dbReference type="EMBL" id="KAK8497416.1"/>
    </source>
</evidence>
<name>A0ABR2ATI2_9ROSI</name>
<evidence type="ECO:0000313" key="3">
    <source>
        <dbReference type="Proteomes" id="UP001472677"/>
    </source>
</evidence>
<reference evidence="2 3" key="1">
    <citation type="journal article" date="2024" name="G3 (Bethesda)">
        <title>Genome assembly of Hibiscus sabdariffa L. provides insights into metabolisms of medicinal natural products.</title>
        <authorList>
            <person name="Kim T."/>
        </authorList>
    </citation>
    <scope>NUCLEOTIDE SEQUENCE [LARGE SCALE GENOMIC DNA]</scope>
    <source>
        <strain evidence="2">TK-2024</strain>
        <tissue evidence="2">Old leaves</tissue>
    </source>
</reference>
<protein>
    <recommendedName>
        <fullName evidence="1">Reverse transcriptase zinc-binding domain-containing protein</fullName>
    </recommendedName>
</protein>
<dbReference type="EMBL" id="JBBPBM010000309">
    <property type="protein sequence ID" value="KAK8497416.1"/>
    <property type="molecule type" value="Genomic_DNA"/>
</dbReference>
<proteinExistence type="predicted"/>
<dbReference type="InterPro" id="IPR026960">
    <property type="entry name" value="RVT-Znf"/>
</dbReference>
<accession>A0ABR2ATI2</accession>
<evidence type="ECO:0000259" key="1">
    <source>
        <dbReference type="Pfam" id="PF13966"/>
    </source>
</evidence>
<keyword evidence="3" id="KW-1185">Reference proteome</keyword>
<gene>
    <name evidence="2" type="ORF">V6N12_016936</name>
</gene>
<feature type="domain" description="Reverse transcriptase zinc-binding" evidence="1">
    <location>
        <begin position="82"/>
        <end position="177"/>
    </location>
</feature>
<dbReference type="Pfam" id="PF13966">
    <property type="entry name" value="zf-RVT"/>
    <property type="match status" value="1"/>
</dbReference>
<sequence length="218" mass="24880">MVNVWNEPWLPGPGDGRVRNCHIDISYTYVSDLIDSTTATWKVDVLEALFDEARVSRICSIPLSKAGLSDEIFWRPDGLGVYTVKSGYRLIRGDLSSSTSTNSSSHSMIMSRFYNEMWAVNLPSKIKINMWRIANNFLPTFENLQIRRLDVSNICPLCLTSSESIEHLMRDCSFIKTLFDMQGVQLFSVSPDFVWNEWVAAAFCNLDIRNKVVMLVTF</sequence>
<comment type="caution">
    <text evidence="2">The sequence shown here is derived from an EMBL/GenBank/DDBJ whole genome shotgun (WGS) entry which is preliminary data.</text>
</comment>
<dbReference type="Proteomes" id="UP001472677">
    <property type="component" value="Unassembled WGS sequence"/>
</dbReference>
<organism evidence="2 3">
    <name type="scientific">Hibiscus sabdariffa</name>
    <name type="common">roselle</name>
    <dbReference type="NCBI Taxonomy" id="183260"/>
    <lineage>
        <taxon>Eukaryota</taxon>
        <taxon>Viridiplantae</taxon>
        <taxon>Streptophyta</taxon>
        <taxon>Embryophyta</taxon>
        <taxon>Tracheophyta</taxon>
        <taxon>Spermatophyta</taxon>
        <taxon>Magnoliopsida</taxon>
        <taxon>eudicotyledons</taxon>
        <taxon>Gunneridae</taxon>
        <taxon>Pentapetalae</taxon>
        <taxon>rosids</taxon>
        <taxon>malvids</taxon>
        <taxon>Malvales</taxon>
        <taxon>Malvaceae</taxon>
        <taxon>Malvoideae</taxon>
        <taxon>Hibiscus</taxon>
    </lineage>
</organism>